<evidence type="ECO:0000313" key="7">
    <source>
        <dbReference type="EMBL" id="TQK76386.1"/>
    </source>
</evidence>
<dbReference type="SUPFAM" id="SSF53474">
    <property type="entry name" value="alpha/beta-Hydrolases"/>
    <property type="match status" value="1"/>
</dbReference>
<keyword evidence="3 7" id="KW-0378">Hydrolase</keyword>
<dbReference type="GO" id="GO:0016787">
    <property type="term" value="F:hydrolase activity"/>
    <property type="evidence" value="ECO:0007669"/>
    <property type="project" value="UniProtKB-KW"/>
</dbReference>
<evidence type="ECO:0000256" key="1">
    <source>
        <dbReference type="ARBA" id="ARBA00010088"/>
    </source>
</evidence>
<dbReference type="Gene3D" id="3.40.50.1820">
    <property type="entry name" value="alpha/beta hydrolase"/>
    <property type="match status" value="1"/>
</dbReference>
<comment type="caution">
    <text evidence="7">The sequence shown here is derived from an EMBL/GenBank/DDBJ whole genome shotgun (WGS) entry which is preliminary data.</text>
</comment>
<feature type="domain" description="AB hydrolase-1" evidence="5">
    <location>
        <begin position="113"/>
        <end position="298"/>
    </location>
</feature>
<keyword evidence="2 4" id="KW-0732">Signal</keyword>
<dbReference type="AlphaFoldDB" id="A0A542SP33"/>
<organism evidence="7 8">
    <name type="scientific">Rarobacter incanus</name>
    <dbReference type="NCBI Taxonomy" id="153494"/>
    <lineage>
        <taxon>Bacteria</taxon>
        <taxon>Bacillati</taxon>
        <taxon>Actinomycetota</taxon>
        <taxon>Actinomycetes</taxon>
        <taxon>Micrococcales</taxon>
        <taxon>Rarobacteraceae</taxon>
        <taxon>Rarobacter</taxon>
    </lineage>
</organism>
<evidence type="ECO:0000259" key="6">
    <source>
        <dbReference type="Pfam" id="PF08386"/>
    </source>
</evidence>
<accession>A0A542SP33</accession>
<evidence type="ECO:0000256" key="4">
    <source>
        <dbReference type="SAM" id="SignalP"/>
    </source>
</evidence>
<dbReference type="PANTHER" id="PTHR43248:SF29">
    <property type="entry name" value="TRIPEPTIDYL AMINOPEPTIDASE"/>
    <property type="match status" value="1"/>
</dbReference>
<dbReference type="InterPro" id="IPR051601">
    <property type="entry name" value="Serine_prot/Carboxylest_S33"/>
</dbReference>
<dbReference type="InterPro" id="IPR000073">
    <property type="entry name" value="AB_hydrolase_1"/>
</dbReference>
<gene>
    <name evidence="7" type="ORF">FB389_1057</name>
</gene>
<name>A0A542SP33_9MICO</name>
<sequence>MGRKFVALLAAGTAILANLGCSAPTYDKVQVSLPTSSDGGQGQLATGANAEADRSIPKNLRRYYRQAIDWSTCDGSFECGSITVPLDWADPGTAQVSIALKKLPAARKAQGSLLINPGGPGESGTEFVTHVKRIFGQDTLNAYDVIGFDPRGTGLSSGIRCYSDERWDARLAQSFPFTASGMDEARASSRMFAQACKAAVGDLLAHVDTQSVARDMDAIRSALGEKKLNYLGYSYGSLLGSTYAALFPGRAGRMVLDSAIDPRVDPAQMEIDQAAGFEAALKSYVAYCLEQSGCPLSGSVDDGLAQIATLLDDVSQSPLTGADDRQLTQSRALVGIIYPLYSRSLWPVLTSALGEAIRDRNGSQLLANSDSYESRNEDGSFDGTAGQAFVAISCLEPQTTLTLARGTEIADSIMRAAPTLGDAWVQRVWDCYDWPYSPIERDYDVSARGTGPIVVIGSTGDPATPYSWAQGLSEVLDGGILVTYEGEGHGAYGMSNDCVLGVVDDYLVSGTVPKDGTTC</sequence>
<reference evidence="7 8" key="1">
    <citation type="submission" date="2019-06" db="EMBL/GenBank/DDBJ databases">
        <title>Sequencing the genomes of 1000 actinobacteria strains.</title>
        <authorList>
            <person name="Klenk H.-P."/>
        </authorList>
    </citation>
    <scope>NUCLEOTIDE SEQUENCE [LARGE SCALE GENOMIC DNA]</scope>
    <source>
        <strain evidence="7 8">DSM 10596</strain>
    </source>
</reference>
<evidence type="ECO:0000259" key="5">
    <source>
        <dbReference type="Pfam" id="PF00561"/>
    </source>
</evidence>
<evidence type="ECO:0000256" key="2">
    <source>
        <dbReference type="ARBA" id="ARBA00022729"/>
    </source>
</evidence>
<keyword evidence="8" id="KW-1185">Reference proteome</keyword>
<dbReference type="Pfam" id="PF00561">
    <property type="entry name" value="Abhydrolase_1"/>
    <property type="match status" value="1"/>
</dbReference>
<protein>
    <submittedName>
        <fullName evidence="7">Alpha/beta hydrolase family protein</fullName>
    </submittedName>
</protein>
<evidence type="ECO:0000256" key="3">
    <source>
        <dbReference type="ARBA" id="ARBA00022801"/>
    </source>
</evidence>
<dbReference type="InterPro" id="IPR013595">
    <property type="entry name" value="Pept_S33_TAP-like_C"/>
</dbReference>
<feature type="chain" id="PRO_5021888346" evidence="4">
    <location>
        <begin position="24"/>
        <end position="519"/>
    </location>
</feature>
<dbReference type="PANTHER" id="PTHR43248">
    <property type="entry name" value="2-SUCCINYL-6-HYDROXY-2,4-CYCLOHEXADIENE-1-CARBOXYLATE SYNTHASE"/>
    <property type="match status" value="1"/>
</dbReference>
<dbReference type="InterPro" id="IPR029058">
    <property type="entry name" value="AB_hydrolase_fold"/>
</dbReference>
<feature type="domain" description="Peptidase S33 tripeptidyl aminopeptidase-like C-terminal" evidence="6">
    <location>
        <begin position="418"/>
        <end position="519"/>
    </location>
</feature>
<feature type="signal peptide" evidence="4">
    <location>
        <begin position="1"/>
        <end position="23"/>
    </location>
</feature>
<comment type="similarity">
    <text evidence="1">Belongs to the peptidase S33 family.</text>
</comment>
<dbReference type="Pfam" id="PF08386">
    <property type="entry name" value="Abhydrolase_4"/>
    <property type="match status" value="1"/>
</dbReference>
<evidence type="ECO:0000313" key="8">
    <source>
        <dbReference type="Proteomes" id="UP000316181"/>
    </source>
</evidence>
<dbReference type="EMBL" id="VFNV01000001">
    <property type="protein sequence ID" value="TQK76386.1"/>
    <property type="molecule type" value="Genomic_DNA"/>
</dbReference>
<dbReference type="Proteomes" id="UP000316181">
    <property type="component" value="Unassembled WGS sequence"/>
</dbReference>
<proteinExistence type="inferred from homology"/>